<organism evidence="2 3">
    <name type="scientific">Camelus ferus</name>
    <name type="common">Wild bactrian camel</name>
    <name type="synonym">Camelus bactrianus ferus</name>
    <dbReference type="NCBI Taxonomy" id="419612"/>
    <lineage>
        <taxon>Eukaryota</taxon>
        <taxon>Metazoa</taxon>
        <taxon>Chordata</taxon>
        <taxon>Craniata</taxon>
        <taxon>Vertebrata</taxon>
        <taxon>Euteleostomi</taxon>
        <taxon>Mammalia</taxon>
        <taxon>Eutheria</taxon>
        <taxon>Laurasiatheria</taxon>
        <taxon>Artiodactyla</taxon>
        <taxon>Tylopoda</taxon>
        <taxon>Camelidae</taxon>
        <taxon>Camelus</taxon>
    </lineage>
</organism>
<feature type="compositionally biased region" description="Low complexity" evidence="1">
    <location>
        <begin position="134"/>
        <end position="143"/>
    </location>
</feature>
<evidence type="ECO:0000313" key="2">
    <source>
        <dbReference type="Proteomes" id="UP000694856"/>
    </source>
</evidence>
<proteinExistence type="predicted"/>
<feature type="compositionally biased region" description="Polar residues" evidence="1">
    <location>
        <begin position="100"/>
        <end position="116"/>
    </location>
</feature>
<keyword evidence="2" id="KW-1185">Reference proteome</keyword>
<feature type="compositionally biased region" description="Low complexity" evidence="1">
    <location>
        <begin position="76"/>
        <end position="91"/>
    </location>
</feature>
<evidence type="ECO:0000313" key="3">
    <source>
        <dbReference type="RefSeq" id="XP_032340680.1"/>
    </source>
</evidence>
<accession>A0A8B8TEM5</accession>
<dbReference type="KEGG" id="cfr:116665352"/>
<dbReference type="Proteomes" id="UP000694856">
    <property type="component" value="Chromosome 1"/>
</dbReference>
<reference evidence="2" key="1">
    <citation type="submission" date="2025-05" db="UniProtKB">
        <authorList>
            <consortium name="RefSeq"/>
        </authorList>
    </citation>
    <scope>NUCLEOTIDE SEQUENCE [LARGE SCALE GENOMIC DNA]</scope>
</reference>
<evidence type="ECO:0000256" key="1">
    <source>
        <dbReference type="SAM" id="MobiDB-lite"/>
    </source>
</evidence>
<name>A0A8B8TEM5_CAMFR</name>
<reference evidence="3" key="2">
    <citation type="submission" date="2025-08" db="UniProtKB">
        <authorList>
            <consortium name="RefSeq"/>
        </authorList>
    </citation>
    <scope>IDENTIFICATION</scope>
    <source>
        <tissue evidence="3">Ear skin</tissue>
    </source>
</reference>
<sequence>MPVAPQRPRVRTAFCWPRSLLRRCQEGPAFPKRSQLTRSPGAAAGKRAPAFLWGLRARALAARENGRCLWAGSPPRALAPLSPSRAPGLSPMGPIRKRQLSTIQDSEVSSEQQGSYSDPWPPKEDPPMPASTTGQKQKQQQGKAPRTRRQGPNLGLPGIPNTARRRRRDLKKLAAAMERVREWEIRQLQNIEEATQHELTIDN</sequence>
<dbReference type="GeneID" id="116665352"/>
<dbReference type="AlphaFoldDB" id="A0A8B8TEM5"/>
<gene>
    <name evidence="3" type="primary">LOC116665352</name>
</gene>
<feature type="region of interest" description="Disordered" evidence="1">
    <location>
        <begin position="100"/>
        <end position="171"/>
    </location>
</feature>
<dbReference type="RefSeq" id="XP_032340680.1">
    <property type="nucleotide sequence ID" value="XM_032484789.1"/>
</dbReference>
<feature type="region of interest" description="Disordered" evidence="1">
    <location>
        <begin position="76"/>
        <end position="95"/>
    </location>
</feature>
<protein>
    <submittedName>
        <fullName evidence="3">Coiled-coil domain-containing protein 201-like</fullName>
    </submittedName>
</protein>